<evidence type="ECO:0000313" key="1">
    <source>
        <dbReference type="EMBL" id="TEB07628.1"/>
    </source>
</evidence>
<evidence type="ECO:0000313" key="2">
    <source>
        <dbReference type="Proteomes" id="UP000298324"/>
    </source>
</evidence>
<dbReference type="Pfam" id="PF13591">
    <property type="entry name" value="MerR_2"/>
    <property type="match status" value="1"/>
</dbReference>
<dbReference type="AlphaFoldDB" id="A0A4Y7RF46"/>
<reference evidence="1 2" key="1">
    <citation type="journal article" date="2018" name="Environ. Microbiol.">
        <title>Novel energy conservation strategies and behaviour of Pelotomaculum schinkii driving syntrophic propionate catabolism.</title>
        <authorList>
            <person name="Hidalgo-Ahumada C.A.P."/>
            <person name="Nobu M.K."/>
            <person name="Narihiro T."/>
            <person name="Tamaki H."/>
            <person name="Liu W.T."/>
            <person name="Kamagata Y."/>
            <person name="Stams A.J.M."/>
            <person name="Imachi H."/>
            <person name="Sousa D.Z."/>
        </authorList>
    </citation>
    <scope>NUCLEOTIDE SEQUENCE [LARGE SCALE GENOMIC DNA]</scope>
    <source>
        <strain evidence="1 2">HH</strain>
    </source>
</reference>
<sequence>MNTVKKYYLQVYHHSLSTGPEGEWVDISSLEIHPEIAERLAELGIVEIRENHIQSCQATRVRKLMRLRCSLGVNVHAAAIIMDLLERIEKLQDEIERLNG</sequence>
<gene>
    <name evidence="1" type="ORF">Psch_01183</name>
</gene>
<proteinExistence type="predicted"/>
<evidence type="ECO:0008006" key="3">
    <source>
        <dbReference type="Google" id="ProtNLM"/>
    </source>
</evidence>
<accession>A0A4Y7RF46</accession>
<keyword evidence="2" id="KW-1185">Reference proteome</keyword>
<dbReference type="EMBL" id="QFGA01000001">
    <property type="protein sequence ID" value="TEB07628.1"/>
    <property type="molecule type" value="Genomic_DNA"/>
</dbReference>
<dbReference type="Gene3D" id="1.10.1660.10">
    <property type="match status" value="1"/>
</dbReference>
<name>A0A4Y7RF46_9FIRM</name>
<organism evidence="1 2">
    <name type="scientific">Pelotomaculum schinkii</name>
    <dbReference type="NCBI Taxonomy" id="78350"/>
    <lineage>
        <taxon>Bacteria</taxon>
        <taxon>Bacillati</taxon>
        <taxon>Bacillota</taxon>
        <taxon>Clostridia</taxon>
        <taxon>Eubacteriales</taxon>
        <taxon>Desulfotomaculaceae</taxon>
        <taxon>Pelotomaculum</taxon>
    </lineage>
</organism>
<dbReference type="Proteomes" id="UP000298324">
    <property type="component" value="Unassembled WGS sequence"/>
</dbReference>
<comment type="caution">
    <text evidence="1">The sequence shown here is derived from an EMBL/GenBank/DDBJ whole genome shotgun (WGS) entry which is preliminary data.</text>
</comment>
<protein>
    <recommendedName>
        <fullName evidence="3">Chaperone modulatory protein CbpM</fullName>
    </recommendedName>
</protein>